<dbReference type="InterPro" id="IPR025731">
    <property type="entry name" value="YecR-like"/>
</dbReference>
<protein>
    <submittedName>
        <fullName evidence="1">YecR-like lipofamily protein</fullName>
    </submittedName>
</protein>
<gene>
    <name evidence="1" type="ORF">M8014_10045</name>
</gene>
<evidence type="ECO:0000313" key="1">
    <source>
        <dbReference type="EMBL" id="MCU6664677.1"/>
    </source>
</evidence>
<dbReference type="PROSITE" id="PS51257">
    <property type="entry name" value="PROKAR_LIPOPROTEIN"/>
    <property type="match status" value="1"/>
</dbReference>
<name>A0A9J6Q8F3_9ENTR</name>
<evidence type="ECO:0000313" key="2">
    <source>
        <dbReference type="Proteomes" id="UP001063816"/>
    </source>
</evidence>
<dbReference type="RefSeq" id="WP_271282332.1">
    <property type="nucleotide sequence ID" value="NZ_JAMGZK010000046.1"/>
</dbReference>
<dbReference type="Proteomes" id="UP001063816">
    <property type="component" value="Unassembled WGS sequence"/>
</dbReference>
<comment type="caution">
    <text evidence="1">The sequence shown here is derived from an EMBL/GenBank/DDBJ whole genome shotgun (WGS) entry which is preliminary data.</text>
</comment>
<proteinExistence type="predicted"/>
<dbReference type="Pfam" id="PF13992">
    <property type="entry name" value="YecR"/>
    <property type="match status" value="1"/>
</dbReference>
<dbReference type="AlphaFoldDB" id="A0A9J6Q8F3"/>
<reference evidence="1" key="1">
    <citation type="submission" date="2022-05" db="EMBL/GenBank/DDBJ databases">
        <title>Description of a novel species of Leclercia; Leclercia tamurae and the Proposal for a Novel Genus Silvania gen. nov. Containing Two Novel Species Silvania hatchlandensis sp. nov. and Silvania confinis sp. nov. Isolated from the Rhizosphere of Oak.</title>
        <authorList>
            <person name="Maddock D.W."/>
            <person name="Brady C.L."/>
            <person name="Denman S."/>
            <person name="Arnold D."/>
        </authorList>
    </citation>
    <scope>NUCLEOTIDE SEQUENCE</scope>
    <source>
        <strain evidence="1">H19S6</strain>
    </source>
</reference>
<dbReference type="EMBL" id="JAMGZK010000046">
    <property type="protein sequence ID" value="MCU6664677.1"/>
    <property type="molecule type" value="Genomic_DNA"/>
</dbReference>
<organism evidence="1 2">
    <name type="scientific">Silvania hatchlandensis</name>
    <dbReference type="NCBI Taxonomy" id="2926469"/>
    <lineage>
        <taxon>Bacteria</taxon>
        <taxon>Pseudomonadati</taxon>
        <taxon>Pseudomonadota</taxon>
        <taxon>Gammaproteobacteria</taxon>
        <taxon>Enterobacterales</taxon>
        <taxon>Enterobacteriaceae</taxon>
        <taxon>Silvania</taxon>
    </lineage>
</organism>
<sequence>MKRLCTVGLVLLLAGCGITRKAEVSSVDVTSGIVRLDYGQPIFQTSHDDAYITSATATRECQAMGYSTATAYGQPVETCSVISGSLCLNSTLTVQYQCHGYAPRPAVTTSAYY</sequence>
<keyword evidence="2" id="KW-1185">Reference proteome</keyword>
<accession>A0A9J6Q8F3</accession>